<name>A0AAE0XXB0_9GAST</name>
<accession>A0AAE0XXB0</accession>
<dbReference type="AlphaFoldDB" id="A0AAE0XXB0"/>
<protein>
    <submittedName>
        <fullName evidence="1">Uncharacterized protein</fullName>
    </submittedName>
</protein>
<keyword evidence="2" id="KW-1185">Reference proteome</keyword>
<reference evidence="1" key="1">
    <citation type="journal article" date="2023" name="G3 (Bethesda)">
        <title>A reference genome for the long-term kleptoplast-retaining sea slug Elysia crispata morphotype clarki.</title>
        <authorList>
            <person name="Eastman K.E."/>
            <person name="Pendleton A.L."/>
            <person name="Shaikh M.A."/>
            <person name="Suttiyut T."/>
            <person name="Ogas R."/>
            <person name="Tomko P."/>
            <person name="Gavelis G."/>
            <person name="Widhalm J.R."/>
            <person name="Wisecaver J.H."/>
        </authorList>
    </citation>
    <scope>NUCLEOTIDE SEQUENCE</scope>
    <source>
        <strain evidence="1">ECLA1</strain>
    </source>
</reference>
<proteinExistence type="predicted"/>
<sequence>MTNNFVVRSNDESPTAIGNVLLLNRNDFSDNKTKKYGETDTEMSQTCYGHNGSGSAPTPCRAVGADDFPSLDEIKCWRWGLAEPLRVTQYPQFDKECLVSIPSLLSLISQELFPPEDCVSLTKDAE</sequence>
<organism evidence="1 2">
    <name type="scientific">Elysia crispata</name>
    <name type="common">lettuce slug</name>
    <dbReference type="NCBI Taxonomy" id="231223"/>
    <lineage>
        <taxon>Eukaryota</taxon>
        <taxon>Metazoa</taxon>
        <taxon>Spiralia</taxon>
        <taxon>Lophotrochozoa</taxon>
        <taxon>Mollusca</taxon>
        <taxon>Gastropoda</taxon>
        <taxon>Heterobranchia</taxon>
        <taxon>Euthyneura</taxon>
        <taxon>Panpulmonata</taxon>
        <taxon>Sacoglossa</taxon>
        <taxon>Placobranchoidea</taxon>
        <taxon>Plakobranchidae</taxon>
        <taxon>Elysia</taxon>
    </lineage>
</organism>
<comment type="caution">
    <text evidence="1">The sequence shown here is derived from an EMBL/GenBank/DDBJ whole genome shotgun (WGS) entry which is preliminary data.</text>
</comment>
<evidence type="ECO:0000313" key="1">
    <source>
        <dbReference type="EMBL" id="KAK3722821.1"/>
    </source>
</evidence>
<dbReference type="Proteomes" id="UP001283361">
    <property type="component" value="Unassembled WGS sequence"/>
</dbReference>
<evidence type="ECO:0000313" key="2">
    <source>
        <dbReference type="Proteomes" id="UP001283361"/>
    </source>
</evidence>
<gene>
    <name evidence="1" type="ORF">RRG08_040206</name>
</gene>
<dbReference type="EMBL" id="JAWDGP010007369">
    <property type="protein sequence ID" value="KAK3722821.1"/>
    <property type="molecule type" value="Genomic_DNA"/>
</dbReference>